<reference evidence="4" key="1">
    <citation type="journal article" date="2019" name="Int. J. Syst. Evol. Microbiol.">
        <title>The Global Catalogue of Microorganisms (GCM) 10K type strain sequencing project: providing services to taxonomists for standard genome sequencing and annotation.</title>
        <authorList>
            <consortium name="The Broad Institute Genomics Platform"/>
            <consortium name="The Broad Institute Genome Sequencing Center for Infectious Disease"/>
            <person name="Wu L."/>
            <person name="Ma J."/>
        </authorList>
    </citation>
    <scope>NUCLEOTIDE SEQUENCE [LARGE SCALE GENOMIC DNA]</scope>
    <source>
        <strain evidence="4">CCM 8681</strain>
    </source>
</reference>
<dbReference type="InterPro" id="IPR043744">
    <property type="entry name" value="DUF5689"/>
</dbReference>
<name>A0ABQ2BW67_9FLAO</name>
<keyword evidence="4" id="KW-1185">Reference proteome</keyword>
<keyword evidence="1" id="KW-0732">Signal</keyword>
<dbReference type="RefSeq" id="WP_188373024.1">
    <property type="nucleotide sequence ID" value="NZ_BMDQ01000001.1"/>
</dbReference>
<evidence type="ECO:0000313" key="3">
    <source>
        <dbReference type="EMBL" id="GGI56090.1"/>
    </source>
</evidence>
<proteinExistence type="predicted"/>
<dbReference type="EMBL" id="BMDQ01000001">
    <property type="protein sequence ID" value="GGI56090.1"/>
    <property type="molecule type" value="Genomic_DNA"/>
</dbReference>
<feature type="signal peptide" evidence="1">
    <location>
        <begin position="1"/>
        <end position="23"/>
    </location>
</feature>
<organism evidence="3 4">
    <name type="scientific">Winogradskyella haliclonae</name>
    <dbReference type="NCBI Taxonomy" id="2048558"/>
    <lineage>
        <taxon>Bacteria</taxon>
        <taxon>Pseudomonadati</taxon>
        <taxon>Bacteroidota</taxon>
        <taxon>Flavobacteriia</taxon>
        <taxon>Flavobacteriales</taxon>
        <taxon>Flavobacteriaceae</taxon>
        <taxon>Winogradskyella</taxon>
    </lineage>
</organism>
<accession>A0ABQ2BW67</accession>
<comment type="caution">
    <text evidence="3">The sequence shown here is derived from an EMBL/GenBank/DDBJ whole genome shotgun (WGS) entry which is preliminary data.</text>
</comment>
<dbReference type="Proteomes" id="UP000624701">
    <property type="component" value="Unassembled WGS sequence"/>
</dbReference>
<sequence>MKTLKINKIILLLIGLVAFNSCVEDDDFNVPNTAVVQPVISGVIQDISEITGQLAQEQNNFGGELDYDDDETILTFDAEGADIFVEGYVISSDEGGNYFEELILQDAPENPTLGIRVLIDVNPLFIRYEVGRKVYVKLNGLVAAISNGVVTLGPLDGERPGKISAAQENQFIIRDTEVASIVPLPLALEDFTEDKTNLMIEITNVQFNKDEAVNQQLSFASEPGDQFDAERILESCNSSTTRIFATSTFSDFKSLNLPTGSGSMTAVLSRTFFGDDYYVVVNSPEDINFDSVERCDPFDIADFNILFEEDFNNGFANWTVENTSGTREWDPRDFGGEFYARGSAFQSGNILQMTSWLISESFDFDAQDNESLVLEIADAFSNGQPLTAFYSNDYDSGDPSLATWIQIGADEIDALPDNTGFFNNEYDQTNLIDLSGITGMAKLAFVYDSMGATVSTTIDLSDVKIINPM</sequence>
<evidence type="ECO:0000256" key="1">
    <source>
        <dbReference type="SAM" id="SignalP"/>
    </source>
</evidence>
<feature type="domain" description="DUF5689" evidence="2">
    <location>
        <begin position="81"/>
        <end position="287"/>
    </location>
</feature>
<dbReference type="Pfam" id="PF18942">
    <property type="entry name" value="DUF5689"/>
    <property type="match status" value="1"/>
</dbReference>
<gene>
    <name evidence="3" type="ORF">GCM10011444_03990</name>
</gene>
<evidence type="ECO:0000313" key="4">
    <source>
        <dbReference type="Proteomes" id="UP000624701"/>
    </source>
</evidence>
<protein>
    <recommendedName>
        <fullName evidence="2">DUF5689 domain-containing protein</fullName>
    </recommendedName>
</protein>
<evidence type="ECO:0000259" key="2">
    <source>
        <dbReference type="Pfam" id="PF18942"/>
    </source>
</evidence>
<feature type="chain" id="PRO_5047085554" description="DUF5689 domain-containing protein" evidence="1">
    <location>
        <begin position="24"/>
        <end position="469"/>
    </location>
</feature>